<reference evidence="13 14" key="1">
    <citation type="submission" date="2021-09" db="EMBL/GenBank/DDBJ databases">
        <title>Lysobacter sp. 13A isolated from the river sediment.</title>
        <authorList>
            <person name="Liu H."/>
            <person name="Li S."/>
            <person name="Mao S."/>
        </authorList>
    </citation>
    <scope>NUCLEOTIDE SEQUENCE [LARGE SCALE GENOMIC DNA]</scope>
    <source>
        <strain evidence="13 14">13A</strain>
    </source>
</reference>
<evidence type="ECO:0000256" key="9">
    <source>
        <dbReference type="ARBA" id="ARBA00023136"/>
    </source>
</evidence>
<evidence type="ECO:0000313" key="13">
    <source>
        <dbReference type="EMBL" id="MBZ4039612.1"/>
    </source>
</evidence>
<feature type="domain" description="TonB C-terminal" evidence="12">
    <location>
        <begin position="123"/>
        <end position="215"/>
    </location>
</feature>
<dbReference type="Proteomes" id="UP001430954">
    <property type="component" value="Unassembled WGS sequence"/>
</dbReference>
<dbReference type="PANTHER" id="PTHR33446">
    <property type="entry name" value="PROTEIN TONB-RELATED"/>
    <property type="match status" value="1"/>
</dbReference>
<dbReference type="InterPro" id="IPR051045">
    <property type="entry name" value="TonB-dependent_transducer"/>
</dbReference>
<keyword evidence="7" id="KW-0653">Protein transport</keyword>
<keyword evidence="6 11" id="KW-0812">Transmembrane</keyword>
<evidence type="ECO:0000256" key="11">
    <source>
        <dbReference type="SAM" id="Phobius"/>
    </source>
</evidence>
<dbReference type="NCBIfam" id="TIGR01352">
    <property type="entry name" value="tonB_Cterm"/>
    <property type="match status" value="1"/>
</dbReference>
<dbReference type="InterPro" id="IPR037682">
    <property type="entry name" value="TonB_C"/>
</dbReference>
<proteinExistence type="inferred from homology"/>
<gene>
    <name evidence="13" type="ORF">K6753_08705</name>
</gene>
<evidence type="ECO:0000256" key="3">
    <source>
        <dbReference type="ARBA" id="ARBA00022448"/>
    </source>
</evidence>
<evidence type="ECO:0000313" key="14">
    <source>
        <dbReference type="Proteomes" id="UP001430954"/>
    </source>
</evidence>
<dbReference type="PROSITE" id="PS52015">
    <property type="entry name" value="TONB_CTD"/>
    <property type="match status" value="1"/>
</dbReference>
<evidence type="ECO:0000256" key="4">
    <source>
        <dbReference type="ARBA" id="ARBA00022475"/>
    </source>
</evidence>
<keyword evidence="9 11" id="KW-0472">Membrane</keyword>
<sequence length="215" mass="23205">MLAPLDTGRIAANAMAVCVHVVAGLLLMAPLAMPDWKAPLPSTHPIEWIPREPLRPVDPPPVQATPRPVPTPLQRPVERNPPVVMSAPVPAEAGDLQSDAEPAPSHDLPFQEPVAPDIAPQPQSGVTLQYADAPAPRYPPRALREGRSGLVILEVLVDVDGRPVEVTVAQSSGQRDLDRAAQRQVLEAWRFRPAMRNGVAIRAIGRVPVEFNPAR</sequence>
<dbReference type="EMBL" id="JAINZW010000003">
    <property type="protein sequence ID" value="MBZ4039612.1"/>
    <property type="molecule type" value="Genomic_DNA"/>
</dbReference>
<dbReference type="PANTHER" id="PTHR33446:SF2">
    <property type="entry name" value="PROTEIN TONB"/>
    <property type="match status" value="1"/>
</dbReference>
<dbReference type="Pfam" id="PF03544">
    <property type="entry name" value="TonB_C"/>
    <property type="match status" value="1"/>
</dbReference>
<organism evidence="13 14">
    <name type="scientific">Novilysobacter selenitireducens</name>
    <dbReference type="NCBI Taxonomy" id="2872639"/>
    <lineage>
        <taxon>Bacteria</taxon>
        <taxon>Pseudomonadati</taxon>
        <taxon>Pseudomonadota</taxon>
        <taxon>Gammaproteobacteria</taxon>
        <taxon>Lysobacterales</taxon>
        <taxon>Lysobacteraceae</taxon>
        <taxon>Novilysobacter</taxon>
    </lineage>
</organism>
<evidence type="ECO:0000256" key="7">
    <source>
        <dbReference type="ARBA" id="ARBA00022927"/>
    </source>
</evidence>
<keyword evidence="5" id="KW-0997">Cell inner membrane</keyword>
<keyword evidence="8 11" id="KW-1133">Transmembrane helix</keyword>
<comment type="caution">
    <text evidence="13">The sequence shown here is derived from an EMBL/GenBank/DDBJ whole genome shotgun (WGS) entry which is preliminary data.</text>
</comment>
<feature type="region of interest" description="Disordered" evidence="10">
    <location>
        <begin position="51"/>
        <end position="105"/>
    </location>
</feature>
<evidence type="ECO:0000256" key="2">
    <source>
        <dbReference type="ARBA" id="ARBA00006555"/>
    </source>
</evidence>
<keyword evidence="3" id="KW-0813">Transport</keyword>
<evidence type="ECO:0000256" key="1">
    <source>
        <dbReference type="ARBA" id="ARBA00004383"/>
    </source>
</evidence>
<comment type="similarity">
    <text evidence="2">Belongs to the TonB family.</text>
</comment>
<keyword evidence="4" id="KW-1003">Cell membrane</keyword>
<evidence type="ECO:0000256" key="5">
    <source>
        <dbReference type="ARBA" id="ARBA00022519"/>
    </source>
</evidence>
<feature type="compositionally biased region" description="Pro residues" evidence="10">
    <location>
        <begin position="56"/>
        <end position="73"/>
    </location>
</feature>
<protein>
    <submittedName>
        <fullName evidence="13">TonB family protein</fullName>
    </submittedName>
</protein>
<dbReference type="InterPro" id="IPR006260">
    <property type="entry name" value="TonB/TolA_C"/>
</dbReference>
<dbReference type="SUPFAM" id="SSF74653">
    <property type="entry name" value="TolA/TonB C-terminal domain"/>
    <property type="match status" value="1"/>
</dbReference>
<comment type="subcellular location">
    <subcellularLocation>
        <location evidence="1">Cell inner membrane</location>
        <topology evidence="1">Single-pass membrane protein</topology>
        <orientation evidence="1">Periplasmic side</orientation>
    </subcellularLocation>
</comment>
<evidence type="ECO:0000259" key="12">
    <source>
        <dbReference type="PROSITE" id="PS52015"/>
    </source>
</evidence>
<feature type="transmembrane region" description="Helical" evidence="11">
    <location>
        <begin position="12"/>
        <end position="33"/>
    </location>
</feature>
<dbReference type="RefSeq" id="WP_223676058.1">
    <property type="nucleotide sequence ID" value="NZ_JAINZW010000003.1"/>
</dbReference>
<keyword evidence="14" id="KW-1185">Reference proteome</keyword>
<evidence type="ECO:0000256" key="6">
    <source>
        <dbReference type="ARBA" id="ARBA00022692"/>
    </source>
</evidence>
<evidence type="ECO:0000256" key="10">
    <source>
        <dbReference type="SAM" id="MobiDB-lite"/>
    </source>
</evidence>
<dbReference type="Gene3D" id="3.30.1150.10">
    <property type="match status" value="1"/>
</dbReference>
<accession>A0ABS7T6V6</accession>
<evidence type="ECO:0000256" key="8">
    <source>
        <dbReference type="ARBA" id="ARBA00022989"/>
    </source>
</evidence>
<name>A0ABS7T6V6_9GAMM</name>